<dbReference type="EC" id="2.3.1.234" evidence="6"/>
<dbReference type="EMBL" id="PCTS01000005">
    <property type="protein sequence ID" value="PIP86764.1"/>
    <property type="molecule type" value="Genomic_DNA"/>
</dbReference>
<dbReference type="Pfam" id="PF00814">
    <property type="entry name" value="TsaD"/>
    <property type="match status" value="3"/>
</dbReference>
<dbReference type="Proteomes" id="UP000231276">
    <property type="component" value="Unassembled WGS sequence"/>
</dbReference>
<comment type="function">
    <text evidence="6">Required for the formation of a threonylcarbamoyl group on adenosine at position 37 (t(6)A37) in tRNAs that read codons beginning with adenine. Is involved in the transfer of the threonylcarbamoyl moiety of threonylcarbamoyl-AMP (TC-AMP) to the N6 group of A37, together with TsaE and TsaB. TsaD likely plays a direct catalytic role in this reaction.</text>
</comment>
<evidence type="ECO:0000256" key="5">
    <source>
        <dbReference type="ARBA" id="ARBA00048117"/>
    </source>
</evidence>
<keyword evidence="4 6" id="KW-0012">Acyltransferase</keyword>
<dbReference type="InterPro" id="IPR017861">
    <property type="entry name" value="KAE1/TsaD"/>
</dbReference>
<accession>A0A2H0DX59</accession>
<feature type="domain" description="Gcp-like" evidence="7">
    <location>
        <begin position="204"/>
        <end position="408"/>
    </location>
</feature>
<dbReference type="GO" id="GO:0005737">
    <property type="term" value="C:cytoplasm"/>
    <property type="evidence" value="ECO:0007669"/>
    <property type="project" value="UniProtKB-SubCell"/>
</dbReference>
<dbReference type="GO" id="GO:0005506">
    <property type="term" value="F:iron ion binding"/>
    <property type="evidence" value="ECO:0007669"/>
    <property type="project" value="UniProtKB-UniRule"/>
</dbReference>
<dbReference type="NCBIfam" id="TIGR00329">
    <property type="entry name" value="gcp_kae1"/>
    <property type="match status" value="1"/>
</dbReference>
<dbReference type="PANTHER" id="PTHR11735">
    <property type="entry name" value="TRNA N6-ADENOSINE THREONYLCARBAMOYLTRANSFERASE"/>
    <property type="match status" value="1"/>
</dbReference>
<reference evidence="8 9" key="1">
    <citation type="submission" date="2017-09" db="EMBL/GenBank/DDBJ databases">
        <title>Depth-based differentiation of microbial function through sediment-hosted aquifers and enrichment of novel symbionts in the deep terrestrial subsurface.</title>
        <authorList>
            <person name="Probst A.J."/>
            <person name="Ladd B."/>
            <person name="Jarett J.K."/>
            <person name="Geller-Mcgrath D.E."/>
            <person name="Sieber C.M."/>
            <person name="Emerson J.B."/>
            <person name="Anantharaman K."/>
            <person name="Thomas B.C."/>
            <person name="Malmstrom R."/>
            <person name="Stieglmeier M."/>
            <person name="Klingl A."/>
            <person name="Woyke T."/>
            <person name="Ryan C.M."/>
            <person name="Banfield J.F."/>
        </authorList>
    </citation>
    <scope>NUCLEOTIDE SEQUENCE [LARGE SCALE GENOMIC DNA]</scope>
    <source>
        <strain evidence="8">CG22_combo_CG10-13_8_21_14_all_43_18</strain>
    </source>
</reference>
<comment type="similarity">
    <text evidence="6">Belongs to the KAE1 / TsaD family.</text>
</comment>
<dbReference type="SUPFAM" id="SSF53067">
    <property type="entry name" value="Actin-like ATPase domain"/>
    <property type="match status" value="3"/>
</dbReference>
<dbReference type="InterPro" id="IPR000905">
    <property type="entry name" value="Gcp-like_dom"/>
</dbReference>
<feature type="binding site" evidence="6">
    <location>
        <position position="246"/>
    </location>
    <ligand>
        <name>substrate</name>
    </ligand>
</feature>
<dbReference type="GO" id="GO:0002949">
    <property type="term" value="P:tRNA threonylcarbamoyladenosine modification"/>
    <property type="evidence" value="ECO:0007669"/>
    <property type="project" value="UniProtKB-UniRule"/>
</dbReference>
<dbReference type="HAMAP" id="MF_01445">
    <property type="entry name" value="TsaD"/>
    <property type="match status" value="1"/>
</dbReference>
<dbReference type="InterPro" id="IPR017860">
    <property type="entry name" value="Peptidase_M22_CS"/>
</dbReference>
<evidence type="ECO:0000256" key="6">
    <source>
        <dbReference type="HAMAP-Rule" id="MF_01445"/>
    </source>
</evidence>
<feature type="binding site" evidence="6">
    <location>
        <position position="374"/>
    </location>
    <ligand>
        <name>substrate</name>
    </ligand>
</feature>
<dbReference type="PANTHER" id="PTHR11735:SF6">
    <property type="entry name" value="TRNA N6-ADENOSINE THREONYLCARBAMOYLTRANSFERASE, MITOCHONDRIAL"/>
    <property type="match status" value="1"/>
</dbReference>
<dbReference type="AlphaFoldDB" id="A0A2H0DX59"/>
<evidence type="ECO:0000259" key="7">
    <source>
        <dbReference type="Pfam" id="PF00814"/>
    </source>
</evidence>
<evidence type="ECO:0000256" key="4">
    <source>
        <dbReference type="ARBA" id="ARBA00023315"/>
    </source>
</evidence>
<keyword evidence="6" id="KW-0963">Cytoplasm</keyword>
<proteinExistence type="inferred from homology"/>
<name>A0A2H0DX59_9BACT</name>
<evidence type="ECO:0000256" key="2">
    <source>
        <dbReference type="ARBA" id="ARBA00022694"/>
    </source>
</evidence>
<keyword evidence="6" id="KW-0408">Iron</keyword>
<evidence type="ECO:0000256" key="3">
    <source>
        <dbReference type="ARBA" id="ARBA00022723"/>
    </source>
</evidence>
<feature type="binding site" evidence="6">
    <location>
        <position position="402"/>
    </location>
    <ligand>
        <name>Fe cation</name>
        <dbReference type="ChEBI" id="CHEBI:24875"/>
    </ligand>
</feature>
<feature type="binding site" evidence="6">
    <location>
        <begin position="213"/>
        <end position="217"/>
    </location>
    <ligand>
        <name>substrate</name>
    </ligand>
</feature>
<comment type="caution">
    <text evidence="8">The sequence shown here is derived from an EMBL/GenBank/DDBJ whole genome shotgun (WGS) entry which is preliminary data.</text>
</comment>
<comment type="catalytic activity">
    <reaction evidence="5 6">
        <text>L-threonylcarbamoyladenylate + adenosine(37) in tRNA = N(6)-L-threonylcarbamoyladenosine(37) in tRNA + AMP + H(+)</text>
        <dbReference type="Rhea" id="RHEA:37059"/>
        <dbReference type="Rhea" id="RHEA-COMP:10162"/>
        <dbReference type="Rhea" id="RHEA-COMP:10163"/>
        <dbReference type="ChEBI" id="CHEBI:15378"/>
        <dbReference type="ChEBI" id="CHEBI:73682"/>
        <dbReference type="ChEBI" id="CHEBI:74411"/>
        <dbReference type="ChEBI" id="CHEBI:74418"/>
        <dbReference type="ChEBI" id="CHEBI:456215"/>
        <dbReference type="EC" id="2.3.1.234"/>
    </reaction>
</comment>
<dbReference type="Gene3D" id="3.30.420.40">
    <property type="match status" value="3"/>
</dbReference>
<sequence>MKILAIETSCDETAISLLEASGGFKEPKFSILGNALNSQVELHKEYGGVYPTLAKREHSRNLLPLFLKVLEEGFGNSKSKFLIARYSVRPRGRSGKQISSSKLEEIKKIFEREPKLSEQFARIVPKLNRPNIDYIAVTKGPGLEPALWVGINFAKALSILWDIPIIPVNHMEGHIFSVFYSGEKTASQKSSQSGGQTPAKGQRRIEFPAISLLISGGHTELVLIKDWFKYKIVGETKDDAVGEAFDKTARMLGLPYPGGPEISRLASLARDKTQGVNSKLQTKHKARIPEIKLPRPMINSGDCHFSFSGLKTAVLYKLKDLAAETSLDITEKIKKEFAREVEDSITEVLFGKTKRALETHKAKTLIVGGGVIANTEIRRAMVSLGKEKSLPVFMPEKELTTDNAIMIGMAGYFRALKNPRGARPNKIKAEGNLRL</sequence>
<dbReference type="InterPro" id="IPR043129">
    <property type="entry name" value="ATPase_NBD"/>
</dbReference>
<dbReference type="GO" id="GO:0061711">
    <property type="term" value="F:tRNA N(6)-L-threonylcarbamoyladenine synthase activity"/>
    <property type="evidence" value="ECO:0007669"/>
    <property type="project" value="UniProtKB-EC"/>
</dbReference>
<evidence type="ECO:0000313" key="9">
    <source>
        <dbReference type="Proteomes" id="UP000231276"/>
    </source>
</evidence>
<dbReference type="PROSITE" id="PS01016">
    <property type="entry name" value="GLYCOPROTEASE"/>
    <property type="match status" value="1"/>
</dbReference>
<comment type="cofactor">
    <cofactor evidence="6">
        <name>Fe(2+)</name>
        <dbReference type="ChEBI" id="CHEBI:29033"/>
    </cofactor>
    <text evidence="6">Binds 1 Fe(2+) ion per subunit.</text>
</comment>
<feature type="domain" description="Gcp-like" evidence="7">
    <location>
        <begin position="31"/>
        <end position="72"/>
    </location>
</feature>
<comment type="subcellular location">
    <subcellularLocation>
        <location evidence="6">Cytoplasm</location>
    </subcellularLocation>
</comment>
<gene>
    <name evidence="6" type="primary">tsaD</name>
    <name evidence="8" type="ORF">COW82_00325</name>
</gene>
<dbReference type="InterPro" id="IPR022450">
    <property type="entry name" value="TsaD"/>
</dbReference>
<protein>
    <recommendedName>
        <fullName evidence="6">tRNA N6-adenosine threonylcarbamoyltransferase</fullName>
        <ecNumber evidence="6">2.3.1.234</ecNumber>
    </recommendedName>
    <alternativeName>
        <fullName evidence="6">N6-L-threonylcarbamoyladenine synthase</fullName>
        <shortName evidence="6">t(6)A synthase</shortName>
    </alternativeName>
    <alternativeName>
        <fullName evidence="6">t(6)A37 threonylcarbamoyladenosine biosynthesis protein TsaD</fullName>
    </alternativeName>
    <alternativeName>
        <fullName evidence="6">tRNA threonylcarbamoyladenosine biosynthesis protein TsaD</fullName>
    </alternativeName>
</protein>
<keyword evidence="3 6" id="KW-0479">Metal-binding</keyword>
<evidence type="ECO:0000256" key="1">
    <source>
        <dbReference type="ARBA" id="ARBA00022679"/>
    </source>
</evidence>
<comment type="caution">
    <text evidence="6">Lacks conserved residue(s) required for the propagation of feature annotation.</text>
</comment>
<keyword evidence="2 6" id="KW-0819">tRNA processing</keyword>
<feature type="binding site" evidence="6">
    <location>
        <position position="170"/>
    </location>
    <ligand>
        <name>Fe cation</name>
        <dbReference type="ChEBI" id="CHEBI:24875"/>
    </ligand>
</feature>
<feature type="binding site" evidence="6">
    <location>
        <position position="259"/>
    </location>
    <ligand>
        <name>substrate</name>
    </ligand>
</feature>
<feature type="binding site" evidence="6">
    <location>
        <position position="174"/>
    </location>
    <ligand>
        <name>Fe cation</name>
        <dbReference type="ChEBI" id="CHEBI:24875"/>
    </ligand>
</feature>
<feature type="domain" description="Gcp-like" evidence="7">
    <location>
        <begin position="128"/>
        <end position="183"/>
    </location>
</feature>
<organism evidence="8 9">
    <name type="scientific">Candidatus Campbellbacteria bacterium CG22_combo_CG10-13_8_21_14_all_43_18</name>
    <dbReference type="NCBI Taxonomy" id="1974530"/>
    <lineage>
        <taxon>Bacteria</taxon>
        <taxon>Candidatus Campbelliibacteriota</taxon>
    </lineage>
</organism>
<evidence type="ECO:0000313" key="8">
    <source>
        <dbReference type="EMBL" id="PIP86764.1"/>
    </source>
</evidence>
<keyword evidence="1 6" id="KW-0808">Transferase</keyword>